<keyword evidence="3" id="KW-0489">Methyltransferase</keyword>
<dbReference type="Gene3D" id="1.20.1260.30">
    <property type="match status" value="2"/>
</dbReference>
<dbReference type="PANTHER" id="PTHR42933:SF3">
    <property type="entry name" value="TYPE I RESTRICTION ENZYME MJAVIII METHYLASE SUBUNIT"/>
    <property type="match status" value="1"/>
</dbReference>
<sequence length="673" mass="75236">MNENHVGPLATEQLEKLLFQAADILRGDLRASDYGEVIAPLLILKRASDQPGLLTVPDLARWSHVVAHHPRELGEALNRALWALEKSNPRELKGLFDRVDFNRRVPGPSTLQRLIYHFDPLRLSDDHLEFGDVLGRAYDGFLSAVAMSDRRSGEFYTPRAVCRLLAELVRPQEGQSVYDPCAGSGGMLLQAAHYVEQHDGNEADLALYGQEKNNAAWFNGALNLFLHGLRDTSVSVSDCLADPLLEHGRIKQFDRVLSAPPFSMKYVRQEVDYAERMKYGWTPGANADLMFVQHVLSVLRPDGVGAVVAPHGVLFRGGAEADIRRRLIDDGRLEAVIGIGPNVFHNTALPACILVLRGTQGLPTDRRGSVLFINAEHHIASGRAQNRLEPQHVERIVESFQGWEDIPGFASVVSLDDIAANDFNLNIRRYVDTDPSADPLLDVRAALTGGVPKREIDLASHRFRAFGIDLDGLFQPSGLHYVDFLEEGYGATAARIPELAADLERRFIFRSRDWWQQQYHLFADMAGTNRLFTSGLRSQLRSSFCADLMPLGILGEHQLRGALASWWSDHEEDLRSLNHRGFTGVVDRWHSTRPSWLGTSRIPSEPDIARVLDALGDDLCSRVRQLVVTERQSLVETYLSWGDRYATSLADLERRYETAAARLKARMAALGHM</sequence>
<gene>
    <name evidence="10" type="ORF">OHU35_23265</name>
</gene>
<dbReference type="RefSeq" id="WP_405506706.1">
    <property type="nucleotide sequence ID" value="NZ_CP108341.1"/>
</dbReference>
<dbReference type="Gene3D" id="3.40.50.150">
    <property type="entry name" value="Vaccinia Virus protein VP39"/>
    <property type="match status" value="1"/>
</dbReference>
<keyword evidence="6" id="KW-0680">Restriction system</keyword>
<feature type="domain" description="DNA methylase adenine-specific" evidence="8">
    <location>
        <begin position="132"/>
        <end position="435"/>
    </location>
</feature>
<dbReference type="Proteomes" id="UP001621512">
    <property type="component" value="Chromosome"/>
</dbReference>
<keyword evidence="11" id="KW-1185">Reference proteome</keyword>
<evidence type="ECO:0000256" key="7">
    <source>
        <dbReference type="ARBA" id="ARBA00047942"/>
    </source>
</evidence>
<evidence type="ECO:0000259" key="8">
    <source>
        <dbReference type="Pfam" id="PF02384"/>
    </source>
</evidence>
<dbReference type="Pfam" id="PF02384">
    <property type="entry name" value="N6_Mtase"/>
    <property type="match status" value="1"/>
</dbReference>
<proteinExistence type="inferred from homology"/>
<dbReference type="SUPFAM" id="SSF53335">
    <property type="entry name" value="S-adenosyl-L-methionine-dependent methyltransferases"/>
    <property type="match status" value="1"/>
</dbReference>
<evidence type="ECO:0000256" key="6">
    <source>
        <dbReference type="ARBA" id="ARBA00022747"/>
    </source>
</evidence>
<dbReference type="PRINTS" id="PR00507">
    <property type="entry name" value="N12N6MTFRASE"/>
</dbReference>
<keyword evidence="5" id="KW-0949">S-adenosyl-L-methionine</keyword>
<evidence type="ECO:0000313" key="10">
    <source>
        <dbReference type="EMBL" id="WTW28788.1"/>
    </source>
</evidence>
<evidence type="ECO:0000256" key="4">
    <source>
        <dbReference type="ARBA" id="ARBA00022679"/>
    </source>
</evidence>
<dbReference type="EMBL" id="CP108341">
    <property type="protein sequence ID" value="WTW28788.1"/>
    <property type="molecule type" value="Genomic_DNA"/>
</dbReference>
<dbReference type="Pfam" id="PF12161">
    <property type="entry name" value="HsdM_N"/>
    <property type="match status" value="1"/>
</dbReference>
<protein>
    <recommendedName>
        <fullName evidence="2">site-specific DNA-methyltransferase (adenine-specific)</fullName>
        <ecNumber evidence="2">2.1.1.72</ecNumber>
    </recommendedName>
</protein>
<comment type="similarity">
    <text evidence="1">Belongs to the N(4)/N(6)-methyltransferase family.</text>
</comment>
<organism evidence="10 11">
    <name type="scientific">Streptomyces purpurascens</name>
    <dbReference type="NCBI Taxonomy" id="1924"/>
    <lineage>
        <taxon>Bacteria</taxon>
        <taxon>Bacillati</taxon>
        <taxon>Actinomycetota</taxon>
        <taxon>Actinomycetes</taxon>
        <taxon>Kitasatosporales</taxon>
        <taxon>Streptomycetaceae</taxon>
        <taxon>Streptomyces</taxon>
    </lineage>
</organism>
<evidence type="ECO:0000256" key="3">
    <source>
        <dbReference type="ARBA" id="ARBA00022603"/>
    </source>
</evidence>
<keyword evidence="4" id="KW-0808">Transferase</keyword>
<name>A0ABZ1MPJ8_STREF</name>
<accession>A0ABZ1MPJ8</accession>
<evidence type="ECO:0000313" key="11">
    <source>
        <dbReference type="Proteomes" id="UP001621512"/>
    </source>
</evidence>
<dbReference type="InterPro" id="IPR029063">
    <property type="entry name" value="SAM-dependent_MTases_sf"/>
</dbReference>
<dbReference type="InterPro" id="IPR022749">
    <property type="entry name" value="D12N6_MeTrfase_N"/>
</dbReference>
<dbReference type="InterPro" id="IPR038333">
    <property type="entry name" value="T1MK-like_N_sf"/>
</dbReference>
<dbReference type="EC" id="2.1.1.72" evidence="2"/>
<evidence type="ECO:0000259" key="9">
    <source>
        <dbReference type="Pfam" id="PF12161"/>
    </source>
</evidence>
<dbReference type="PANTHER" id="PTHR42933">
    <property type="entry name" value="SLR6095 PROTEIN"/>
    <property type="match status" value="1"/>
</dbReference>
<feature type="domain" description="N6 adenine-specific DNA methyltransferase N-terminal" evidence="9">
    <location>
        <begin position="14"/>
        <end position="118"/>
    </location>
</feature>
<comment type="catalytic activity">
    <reaction evidence="7">
        <text>a 2'-deoxyadenosine in DNA + S-adenosyl-L-methionine = an N(6)-methyl-2'-deoxyadenosine in DNA + S-adenosyl-L-homocysteine + H(+)</text>
        <dbReference type="Rhea" id="RHEA:15197"/>
        <dbReference type="Rhea" id="RHEA-COMP:12418"/>
        <dbReference type="Rhea" id="RHEA-COMP:12419"/>
        <dbReference type="ChEBI" id="CHEBI:15378"/>
        <dbReference type="ChEBI" id="CHEBI:57856"/>
        <dbReference type="ChEBI" id="CHEBI:59789"/>
        <dbReference type="ChEBI" id="CHEBI:90615"/>
        <dbReference type="ChEBI" id="CHEBI:90616"/>
        <dbReference type="EC" id="2.1.1.72"/>
    </reaction>
</comment>
<reference evidence="10 11" key="1">
    <citation type="submission" date="2022-10" db="EMBL/GenBank/DDBJ databases">
        <title>The complete genomes of actinobacterial strains from the NBC collection.</title>
        <authorList>
            <person name="Joergensen T.S."/>
            <person name="Alvarez Arevalo M."/>
            <person name="Sterndorff E.B."/>
            <person name="Faurdal D."/>
            <person name="Vuksanovic O."/>
            <person name="Mourched A.-S."/>
            <person name="Charusanti P."/>
            <person name="Shaw S."/>
            <person name="Blin K."/>
            <person name="Weber T."/>
        </authorList>
    </citation>
    <scope>NUCLEOTIDE SEQUENCE [LARGE SCALE GENOMIC DNA]</scope>
    <source>
        <strain evidence="10 11">NBC_00017</strain>
    </source>
</reference>
<evidence type="ECO:0000256" key="2">
    <source>
        <dbReference type="ARBA" id="ARBA00011900"/>
    </source>
</evidence>
<dbReference type="InterPro" id="IPR051537">
    <property type="entry name" value="DNA_Adenine_Mtase"/>
</dbReference>
<evidence type="ECO:0000256" key="5">
    <source>
        <dbReference type="ARBA" id="ARBA00022691"/>
    </source>
</evidence>
<dbReference type="InterPro" id="IPR003356">
    <property type="entry name" value="DNA_methylase_A-5"/>
</dbReference>
<evidence type="ECO:0000256" key="1">
    <source>
        <dbReference type="ARBA" id="ARBA00006594"/>
    </source>
</evidence>